<protein>
    <submittedName>
        <fullName evidence="2">Uncharacterized protein</fullName>
    </submittedName>
</protein>
<organism evidence="2 3">
    <name type="scientific">Choanephora cucurbitarum</name>
    <dbReference type="NCBI Taxonomy" id="101091"/>
    <lineage>
        <taxon>Eukaryota</taxon>
        <taxon>Fungi</taxon>
        <taxon>Fungi incertae sedis</taxon>
        <taxon>Mucoromycota</taxon>
        <taxon>Mucoromycotina</taxon>
        <taxon>Mucoromycetes</taxon>
        <taxon>Mucorales</taxon>
        <taxon>Mucorineae</taxon>
        <taxon>Choanephoraceae</taxon>
        <taxon>Choanephoroideae</taxon>
        <taxon>Choanephora</taxon>
    </lineage>
</organism>
<proteinExistence type="predicted"/>
<reference evidence="2 3" key="1">
    <citation type="submission" date="2016-03" db="EMBL/GenBank/DDBJ databases">
        <title>Choanephora cucurbitarum.</title>
        <authorList>
            <person name="Min B."/>
            <person name="Park H."/>
            <person name="Park J.-H."/>
            <person name="Shin H.-D."/>
            <person name="Choi I.-G."/>
        </authorList>
    </citation>
    <scope>NUCLEOTIDE SEQUENCE [LARGE SCALE GENOMIC DNA]</scope>
    <source>
        <strain evidence="2 3">KUS-F28377</strain>
    </source>
</reference>
<feature type="compositionally biased region" description="Acidic residues" evidence="1">
    <location>
        <begin position="98"/>
        <end position="108"/>
    </location>
</feature>
<dbReference type="Proteomes" id="UP000093000">
    <property type="component" value="Unassembled WGS sequence"/>
</dbReference>
<dbReference type="InParanoid" id="A0A1C7NBT3"/>
<comment type="caution">
    <text evidence="2">The sequence shown here is derived from an EMBL/GenBank/DDBJ whole genome shotgun (WGS) entry which is preliminary data.</text>
</comment>
<dbReference type="STRING" id="101091.A0A1C7NBT3"/>
<evidence type="ECO:0000313" key="3">
    <source>
        <dbReference type="Proteomes" id="UP000093000"/>
    </source>
</evidence>
<dbReference type="AlphaFoldDB" id="A0A1C7NBT3"/>
<dbReference type="OrthoDB" id="428577at2759"/>
<evidence type="ECO:0000256" key="1">
    <source>
        <dbReference type="SAM" id="MobiDB-lite"/>
    </source>
</evidence>
<keyword evidence="3" id="KW-1185">Reference proteome</keyword>
<dbReference type="EMBL" id="LUGH01000298">
    <property type="protein sequence ID" value="OBZ86450.1"/>
    <property type="molecule type" value="Genomic_DNA"/>
</dbReference>
<name>A0A1C7NBT3_9FUNG</name>
<feature type="region of interest" description="Disordered" evidence="1">
    <location>
        <begin position="98"/>
        <end position="124"/>
    </location>
</feature>
<evidence type="ECO:0000313" key="2">
    <source>
        <dbReference type="EMBL" id="OBZ86450.1"/>
    </source>
</evidence>
<sequence length="124" mass="14124">MITSPKNMMCYKILIDKISPNQQYPTDSVDEIKTKLCQALDNKKTNDEVRLLVEDKNKSGYAVLENSKSLENNGVVYFVYFDKNEGEWENVNVVEPELLDDDMEEDEVSAPPTSTKKEKGKGRA</sequence>
<accession>A0A1C7NBT3</accession>
<gene>
    <name evidence="2" type="ORF">A0J61_05503</name>
</gene>